<accession>A0AAD8A2I6</accession>
<feature type="non-terminal residue" evidence="1">
    <location>
        <position position="139"/>
    </location>
</feature>
<dbReference type="Proteomes" id="UP001233999">
    <property type="component" value="Unassembled WGS sequence"/>
</dbReference>
<reference evidence="1" key="1">
    <citation type="journal article" date="2023" name="IScience">
        <title>Live-bearing cockroach genome reveals convergent evolutionary mechanisms linked to viviparity in insects and beyond.</title>
        <authorList>
            <person name="Fouks B."/>
            <person name="Harrison M.C."/>
            <person name="Mikhailova A.A."/>
            <person name="Marchal E."/>
            <person name="English S."/>
            <person name="Carruthers M."/>
            <person name="Jennings E.C."/>
            <person name="Chiamaka E.L."/>
            <person name="Frigard R.A."/>
            <person name="Pippel M."/>
            <person name="Attardo G.M."/>
            <person name="Benoit J.B."/>
            <person name="Bornberg-Bauer E."/>
            <person name="Tobe S.S."/>
        </authorList>
    </citation>
    <scope>NUCLEOTIDE SEQUENCE</scope>
    <source>
        <strain evidence="1">Stay&amp;Tobe</strain>
    </source>
</reference>
<protein>
    <submittedName>
        <fullName evidence="1">Uncharacterized protein</fullName>
    </submittedName>
</protein>
<name>A0AAD8A2I6_DIPPU</name>
<evidence type="ECO:0000313" key="2">
    <source>
        <dbReference type="Proteomes" id="UP001233999"/>
    </source>
</evidence>
<reference evidence="1" key="2">
    <citation type="submission" date="2023-05" db="EMBL/GenBank/DDBJ databases">
        <authorList>
            <person name="Fouks B."/>
        </authorList>
    </citation>
    <scope>NUCLEOTIDE SEQUENCE</scope>
    <source>
        <strain evidence="1">Stay&amp;Tobe</strain>
        <tissue evidence="1">Testes</tissue>
    </source>
</reference>
<dbReference type="EMBL" id="JASPKZ010003880">
    <property type="protein sequence ID" value="KAJ9591247.1"/>
    <property type="molecule type" value="Genomic_DNA"/>
</dbReference>
<sequence>DLKTQLQKSLKMEMIDAPSLPNTLKSKTDPYTLSCGRNLKENVTYLRTSHKEEISSLSLLSISDAMEHGQWRGSRLQNTRFYKSSSTPFYLSIAAVDNKISDFVPNIINPFHKRGLISRFIKSTPNALQYQRTIFSIIS</sequence>
<proteinExistence type="predicted"/>
<comment type="caution">
    <text evidence="1">The sequence shown here is derived from an EMBL/GenBank/DDBJ whole genome shotgun (WGS) entry which is preliminary data.</text>
</comment>
<gene>
    <name evidence="1" type="ORF">L9F63_002212</name>
</gene>
<feature type="non-terminal residue" evidence="1">
    <location>
        <position position="1"/>
    </location>
</feature>
<dbReference type="AlphaFoldDB" id="A0AAD8A2I6"/>
<organism evidence="1 2">
    <name type="scientific">Diploptera punctata</name>
    <name type="common">Pacific beetle cockroach</name>
    <dbReference type="NCBI Taxonomy" id="6984"/>
    <lineage>
        <taxon>Eukaryota</taxon>
        <taxon>Metazoa</taxon>
        <taxon>Ecdysozoa</taxon>
        <taxon>Arthropoda</taxon>
        <taxon>Hexapoda</taxon>
        <taxon>Insecta</taxon>
        <taxon>Pterygota</taxon>
        <taxon>Neoptera</taxon>
        <taxon>Polyneoptera</taxon>
        <taxon>Dictyoptera</taxon>
        <taxon>Blattodea</taxon>
        <taxon>Blaberoidea</taxon>
        <taxon>Blaberidae</taxon>
        <taxon>Diplopterinae</taxon>
        <taxon>Diploptera</taxon>
    </lineage>
</organism>
<keyword evidence="2" id="KW-1185">Reference proteome</keyword>
<evidence type="ECO:0000313" key="1">
    <source>
        <dbReference type="EMBL" id="KAJ9591247.1"/>
    </source>
</evidence>